<evidence type="ECO:0000256" key="1">
    <source>
        <dbReference type="ARBA" id="ARBA00004651"/>
    </source>
</evidence>
<feature type="transmembrane region" description="Helical" evidence="7">
    <location>
        <begin position="155"/>
        <end position="176"/>
    </location>
</feature>
<keyword evidence="9" id="KW-1185">Reference proteome</keyword>
<dbReference type="GO" id="GO:0005886">
    <property type="term" value="C:plasma membrane"/>
    <property type="evidence" value="ECO:0007669"/>
    <property type="project" value="UniProtKB-SubCell"/>
</dbReference>
<evidence type="ECO:0000256" key="7">
    <source>
        <dbReference type="SAM" id="Phobius"/>
    </source>
</evidence>
<comment type="subcellular location">
    <subcellularLocation>
        <location evidence="1">Cell membrane</location>
        <topology evidence="1">Multi-pass membrane protein</topology>
    </subcellularLocation>
</comment>
<dbReference type="PANTHER" id="PTHR32196">
    <property type="entry name" value="ABC TRANSPORTER PERMEASE PROTEIN YPHD-RELATED-RELATED"/>
    <property type="match status" value="1"/>
</dbReference>
<dbReference type="Proteomes" id="UP000033514">
    <property type="component" value="Unassembled WGS sequence"/>
</dbReference>
<feature type="transmembrane region" description="Helical" evidence="7">
    <location>
        <begin position="333"/>
        <end position="353"/>
    </location>
</feature>
<reference evidence="8 9" key="1">
    <citation type="submission" date="2015-03" db="EMBL/GenBank/DDBJ databases">
        <authorList>
            <person name="Hassan Y.I."/>
            <person name="Lepp D."/>
            <person name="Zhou T."/>
        </authorList>
    </citation>
    <scope>NUCLEOTIDE SEQUENCE [LARGE SCALE GENOMIC DNA]</scope>
    <source>
        <strain evidence="8 9">GH2-10</strain>
    </source>
</reference>
<keyword evidence="4 7" id="KW-1133">Transmembrane helix</keyword>
<evidence type="ECO:0000256" key="3">
    <source>
        <dbReference type="ARBA" id="ARBA00022692"/>
    </source>
</evidence>
<dbReference type="STRING" id="361041.VW35_11310"/>
<feature type="region of interest" description="Disordered" evidence="6">
    <location>
        <begin position="1"/>
        <end position="23"/>
    </location>
</feature>
<accession>A0A0F5L756</accession>
<feature type="transmembrane region" description="Helical" evidence="7">
    <location>
        <begin position="45"/>
        <end position="62"/>
    </location>
</feature>
<comment type="caution">
    <text evidence="8">The sequence shown here is derived from an EMBL/GenBank/DDBJ whole genome shotgun (WGS) entry which is preliminary data.</text>
</comment>
<dbReference type="EMBL" id="LAJG01000022">
    <property type="protein sequence ID" value="KKB78236.1"/>
    <property type="molecule type" value="Genomic_DNA"/>
</dbReference>
<proteinExistence type="predicted"/>
<feature type="transmembrane region" description="Helical" evidence="7">
    <location>
        <begin position="197"/>
        <end position="223"/>
    </location>
</feature>
<name>A0A0F5L756_9HYPH</name>
<organism evidence="8 9">
    <name type="scientific">Devosia soli</name>
    <dbReference type="NCBI Taxonomy" id="361041"/>
    <lineage>
        <taxon>Bacteria</taxon>
        <taxon>Pseudomonadati</taxon>
        <taxon>Pseudomonadota</taxon>
        <taxon>Alphaproteobacteria</taxon>
        <taxon>Hyphomicrobiales</taxon>
        <taxon>Devosiaceae</taxon>
        <taxon>Devosia</taxon>
    </lineage>
</organism>
<keyword evidence="2" id="KW-1003">Cell membrane</keyword>
<evidence type="ECO:0000256" key="2">
    <source>
        <dbReference type="ARBA" id="ARBA00022475"/>
    </source>
</evidence>
<dbReference type="OrthoDB" id="7284468at2"/>
<dbReference type="PATRIC" id="fig|361041.3.peg.1629"/>
<feature type="transmembrane region" description="Helical" evidence="7">
    <location>
        <begin position="293"/>
        <end position="321"/>
    </location>
</feature>
<evidence type="ECO:0000313" key="8">
    <source>
        <dbReference type="EMBL" id="KKB78236.1"/>
    </source>
</evidence>
<dbReference type="PANTHER" id="PTHR32196:SF63">
    <property type="entry name" value="INNER MEMBRANE ABC TRANSPORTER PERMEASE PROTEIN YJFF"/>
    <property type="match status" value="1"/>
</dbReference>
<evidence type="ECO:0000313" key="9">
    <source>
        <dbReference type="Proteomes" id="UP000033514"/>
    </source>
</evidence>
<evidence type="ECO:0000256" key="6">
    <source>
        <dbReference type="SAM" id="MobiDB-lite"/>
    </source>
</evidence>
<dbReference type="AlphaFoldDB" id="A0A0F5L756"/>
<evidence type="ECO:0000256" key="5">
    <source>
        <dbReference type="ARBA" id="ARBA00023136"/>
    </source>
</evidence>
<feature type="transmembrane region" description="Helical" evidence="7">
    <location>
        <begin position="67"/>
        <end position="86"/>
    </location>
</feature>
<keyword evidence="3 7" id="KW-0812">Transmembrane</keyword>
<dbReference type="RefSeq" id="WP_046143170.1">
    <property type="nucleotide sequence ID" value="NZ_LAJG01000022.1"/>
</dbReference>
<dbReference type="InterPro" id="IPR001851">
    <property type="entry name" value="ABC_transp_permease"/>
</dbReference>
<evidence type="ECO:0000256" key="4">
    <source>
        <dbReference type="ARBA" id="ARBA00022989"/>
    </source>
</evidence>
<dbReference type="Pfam" id="PF02653">
    <property type="entry name" value="BPD_transp_2"/>
    <property type="match status" value="1"/>
</dbReference>
<gene>
    <name evidence="8" type="ORF">VW35_11310</name>
</gene>
<feature type="transmembrane region" description="Helical" evidence="7">
    <location>
        <begin position="254"/>
        <end position="272"/>
    </location>
</feature>
<protein>
    <submittedName>
        <fullName evidence="8">ABC transporter permease</fullName>
    </submittedName>
</protein>
<keyword evidence="5 7" id="KW-0472">Membrane</keyword>
<feature type="transmembrane region" description="Helical" evidence="7">
    <location>
        <begin position="125"/>
        <end position="149"/>
    </location>
</feature>
<dbReference type="CDD" id="cd06579">
    <property type="entry name" value="TM_PBP1_transp_AraH_like"/>
    <property type="match status" value="1"/>
</dbReference>
<feature type="transmembrane region" description="Helical" evidence="7">
    <location>
        <begin position="92"/>
        <end position="113"/>
    </location>
</feature>
<sequence length="358" mass="36909">MSDDATGSATAERGLGNASHGVASFDEDAPSPLRRIQQFFHQNPTAIPAIILIVAVVIFAFVTGGKFFGALNLSLILAQVTLIALLGTAQTLVIITAGIDLSVGAIMVLSSIIMGKLAVDYQVPVVLAFPIGLLTGLLCGLANGILVTALKLPPFIVTLGTWSIYGALITLVSNAATIRSQALDQFAPFLKSMGARIPVGGGAFLMYGSILMIAVAALVWYMLSRTAFGRHVYAIGDDSNAARLSGIQVNHTLVGVYAIAGLLCGIAGWVLIGRVGAVSPLGNQTANLDAITAVVIGGTSLFGGRGSIVGTLFGALIVGVFDSGLSLTGVDPLWRQLTVGALIIIAVAIDQWIRRVSA</sequence>
<dbReference type="GO" id="GO:0022857">
    <property type="term" value="F:transmembrane transporter activity"/>
    <property type="evidence" value="ECO:0007669"/>
    <property type="project" value="InterPro"/>
</dbReference>